<gene>
    <name evidence="2" type="ORF">KSF_037510</name>
</gene>
<feature type="region of interest" description="Disordered" evidence="1">
    <location>
        <begin position="1"/>
        <end position="57"/>
    </location>
</feature>
<feature type="compositionally biased region" description="Low complexity" evidence="1">
    <location>
        <begin position="1"/>
        <end position="20"/>
    </location>
</feature>
<sequence length="97" mass="10721">MTQKAEAKTATQDTTQAVAQPAPDTTVESYRVHYPAWPTSKPGPRTTPPPAGTKPINAIRREQVTPVIYDQETGEPVLPEETKVTGEQRLGKRKQRL</sequence>
<comment type="caution">
    <text evidence="2">The sequence shown here is derived from an EMBL/GenBank/DDBJ whole genome shotgun (WGS) entry which is preliminary data.</text>
</comment>
<dbReference type="Proteomes" id="UP000597444">
    <property type="component" value="Unassembled WGS sequence"/>
</dbReference>
<name>A0A8J3IJP3_9CHLR</name>
<dbReference type="RefSeq" id="WP_220204475.1">
    <property type="nucleotide sequence ID" value="NZ_BNJK01000001.1"/>
</dbReference>
<organism evidence="2 3">
    <name type="scientific">Reticulibacter mediterranei</name>
    <dbReference type="NCBI Taxonomy" id="2778369"/>
    <lineage>
        <taxon>Bacteria</taxon>
        <taxon>Bacillati</taxon>
        <taxon>Chloroflexota</taxon>
        <taxon>Ktedonobacteria</taxon>
        <taxon>Ktedonobacterales</taxon>
        <taxon>Reticulibacteraceae</taxon>
        <taxon>Reticulibacter</taxon>
    </lineage>
</organism>
<proteinExistence type="predicted"/>
<keyword evidence="3" id="KW-1185">Reference proteome</keyword>
<reference evidence="2" key="1">
    <citation type="submission" date="2020-10" db="EMBL/GenBank/DDBJ databases">
        <title>Taxonomic study of unclassified bacteria belonging to the class Ktedonobacteria.</title>
        <authorList>
            <person name="Yabe S."/>
            <person name="Wang C.M."/>
            <person name="Zheng Y."/>
            <person name="Sakai Y."/>
            <person name="Cavaletti L."/>
            <person name="Monciardini P."/>
            <person name="Donadio S."/>
        </authorList>
    </citation>
    <scope>NUCLEOTIDE SEQUENCE</scope>
    <source>
        <strain evidence="2">ID150040</strain>
    </source>
</reference>
<dbReference type="AlphaFoldDB" id="A0A8J3IJP3"/>
<dbReference type="EMBL" id="BNJK01000001">
    <property type="protein sequence ID" value="GHO93703.1"/>
    <property type="molecule type" value="Genomic_DNA"/>
</dbReference>
<evidence type="ECO:0000313" key="3">
    <source>
        <dbReference type="Proteomes" id="UP000597444"/>
    </source>
</evidence>
<evidence type="ECO:0000313" key="2">
    <source>
        <dbReference type="EMBL" id="GHO93703.1"/>
    </source>
</evidence>
<feature type="region of interest" description="Disordered" evidence="1">
    <location>
        <begin position="71"/>
        <end position="97"/>
    </location>
</feature>
<accession>A0A8J3IJP3</accession>
<evidence type="ECO:0000256" key="1">
    <source>
        <dbReference type="SAM" id="MobiDB-lite"/>
    </source>
</evidence>
<protein>
    <submittedName>
        <fullName evidence="2">Uncharacterized protein</fullName>
    </submittedName>
</protein>
<feature type="compositionally biased region" description="Basic and acidic residues" evidence="1">
    <location>
        <begin position="80"/>
        <end position="90"/>
    </location>
</feature>